<dbReference type="NCBIfam" id="TIGR00041">
    <property type="entry name" value="DTMP_kinase"/>
    <property type="match status" value="1"/>
</dbReference>
<evidence type="ECO:0000256" key="10">
    <source>
        <dbReference type="ARBA" id="ARBA00048743"/>
    </source>
</evidence>
<feature type="binding site" evidence="12">
    <location>
        <begin position="11"/>
        <end position="18"/>
    </location>
    <ligand>
        <name>ATP</name>
        <dbReference type="ChEBI" id="CHEBI:30616"/>
    </ligand>
</feature>
<protein>
    <recommendedName>
        <fullName evidence="3 12">Thymidylate kinase</fullName>
        <ecNumber evidence="2 12">2.7.4.9</ecNumber>
    </recommendedName>
    <alternativeName>
        <fullName evidence="9 12">dTMP kinase</fullName>
    </alternativeName>
</protein>
<dbReference type="CDD" id="cd01672">
    <property type="entry name" value="TMPK"/>
    <property type="match status" value="1"/>
</dbReference>
<evidence type="ECO:0000259" key="13">
    <source>
        <dbReference type="Pfam" id="PF02223"/>
    </source>
</evidence>
<keyword evidence="4 12" id="KW-0808">Transferase</keyword>
<dbReference type="InterPro" id="IPR018094">
    <property type="entry name" value="Thymidylate_kinase"/>
</dbReference>
<dbReference type="EC" id="2.7.4.9" evidence="2 12"/>
<sequence>MRQGFFISFEGGEGAGKSTQIERLASKLRAKKYDVVVTREPGGSSGAEAVRHVILSGAAEALGPRMEAMLFAAARSDHVEQLIRPAIERGAIVLCDRFVDSSRVYQGVTGGLPPDFMETLEKVTVNGMMPDMTIIFDIDPIEGLRRADARRSSGDAPDRFEKETIEMHRQRREAFLSIAEAEPDRCVVIDAASSPDEVDDAVTEAVFGRLETRALANGKKREEVP</sequence>
<evidence type="ECO:0000256" key="4">
    <source>
        <dbReference type="ARBA" id="ARBA00022679"/>
    </source>
</evidence>
<keyword evidence="8 12" id="KW-0067">ATP-binding</keyword>
<evidence type="ECO:0000256" key="9">
    <source>
        <dbReference type="ARBA" id="ARBA00029962"/>
    </source>
</evidence>
<evidence type="ECO:0000313" key="15">
    <source>
        <dbReference type="Proteomes" id="UP000533306"/>
    </source>
</evidence>
<feature type="domain" description="Thymidylate kinase-like" evidence="13">
    <location>
        <begin position="9"/>
        <end position="201"/>
    </location>
</feature>
<gene>
    <name evidence="12" type="primary">tmk</name>
    <name evidence="14" type="ORF">HNR59_002262</name>
</gene>
<organism evidence="14 15">
    <name type="scientific">Aquamicrobium lusatiense</name>
    <dbReference type="NCBI Taxonomy" id="89772"/>
    <lineage>
        <taxon>Bacteria</taxon>
        <taxon>Pseudomonadati</taxon>
        <taxon>Pseudomonadota</taxon>
        <taxon>Alphaproteobacteria</taxon>
        <taxon>Hyphomicrobiales</taxon>
        <taxon>Phyllobacteriaceae</taxon>
        <taxon>Aquamicrobium</taxon>
    </lineage>
</organism>
<dbReference type="GO" id="GO:0005829">
    <property type="term" value="C:cytosol"/>
    <property type="evidence" value="ECO:0007669"/>
    <property type="project" value="TreeGrafter"/>
</dbReference>
<evidence type="ECO:0000256" key="1">
    <source>
        <dbReference type="ARBA" id="ARBA00009776"/>
    </source>
</evidence>
<dbReference type="EMBL" id="JACHEU010000001">
    <property type="protein sequence ID" value="MBB6012917.1"/>
    <property type="molecule type" value="Genomic_DNA"/>
</dbReference>
<dbReference type="PANTHER" id="PTHR10344:SF4">
    <property type="entry name" value="UMP-CMP KINASE 2, MITOCHONDRIAL"/>
    <property type="match status" value="1"/>
</dbReference>
<evidence type="ECO:0000256" key="5">
    <source>
        <dbReference type="ARBA" id="ARBA00022727"/>
    </source>
</evidence>
<evidence type="ECO:0000256" key="2">
    <source>
        <dbReference type="ARBA" id="ARBA00012980"/>
    </source>
</evidence>
<dbReference type="GO" id="GO:0006235">
    <property type="term" value="P:dTTP biosynthetic process"/>
    <property type="evidence" value="ECO:0007669"/>
    <property type="project" value="UniProtKB-UniRule"/>
</dbReference>
<keyword evidence="6 12" id="KW-0547">Nucleotide-binding</keyword>
<evidence type="ECO:0000313" key="14">
    <source>
        <dbReference type="EMBL" id="MBB6012917.1"/>
    </source>
</evidence>
<keyword evidence="5 12" id="KW-0545">Nucleotide biosynthesis</keyword>
<evidence type="ECO:0000256" key="11">
    <source>
        <dbReference type="ARBA" id="ARBA00057735"/>
    </source>
</evidence>
<evidence type="ECO:0000256" key="8">
    <source>
        <dbReference type="ARBA" id="ARBA00022840"/>
    </source>
</evidence>
<dbReference type="Proteomes" id="UP000533306">
    <property type="component" value="Unassembled WGS sequence"/>
</dbReference>
<proteinExistence type="inferred from homology"/>
<dbReference type="HAMAP" id="MF_00165">
    <property type="entry name" value="Thymidylate_kinase"/>
    <property type="match status" value="1"/>
</dbReference>
<evidence type="ECO:0000256" key="12">
    <source>
        <dbReference type="HAMAP-Rule" id="MF_00165"/>
    </source>
</evidence>
<dbReference type="GO" id="GO:0005524">
    <property type="term" value="F:ATP binding"/>
    <property type="evidence" value="ECO:0007669"/>
    <property type="project" value="UniProtKB-UniRule"/>
</dbReference>
<keyword evidence="15" id="KW-1185">Reference proteome</keyword>
<accession>A0A7W9VWA2</accession>
<dbReference type="InterPro" id="IPR039430">
    <property type="entry name" value="Thymidylate_kin-like_dom"/>
</dbReference>
<dbReference type="SUPFAM" id="SSF52540">
    <property type="entry name" value="P-loop containing nucleoside triphosphate hydrolases"/>
    <property type="match status" value="1"/>
</dbReference>
<name>A0A7W9VWA2_9HYPH</name>
<evidence type="ECO:0000256" key="7">
    <source>
        <dbReference type="ARBA" id="ARBA00022777"/>
    </source>
</evidence>
<dbReference type="InterPro" id="IPR018095">
    <property type="entry name" value="Thymidylate_kin_CS"/>
</dbReference>
<dbReference type="InterPro" id="IPR027417">
    <property type="entry name" value="P-loop_NTPase"/>
</dbReference>
<dbReference type="RefSeq" id="WP_183830017.1">
    <property type="nucleotide sequence ID" value="NZ_JACHEU010000001.1"/>
</dbReference>
<dbReference type="PANTHER" id="PTHR10344">
    <property type="entry name" value="THYMIDYLATE KINASE"/>
    <property type="match status" value="1"/>
</dbReference>
<dbReference type="AlphaFoldDB" id="A0A7W9VWA2"/>
<comment type="function">
    <text evidence="11 12">Phosphorylation of dTMP to form dTDP in both de novo and salvage pathways of dTTP synthesis.</text>
</comment>
<dbReference type="Gene3D" id="3.40.50.300">
    <property type="entry name" value="P-loop containing nucleotide triphosphate hydrolases"/>
    <property type="match status" value="1"/>
</dbReference>
<comment type="caution">
    <text evidence="14">The sequence shown here is derived from an EMBL/GenBank/DDBJ whole genome shotgun (WGS) entry which is preliminary data.</text>
</comment>
<evidence type="ECO:0000256" key="3">
    <source>
        <dbReference type="ARBA" id="ARBA00017144"/>
    </source>
</evidence>
<dbReference type="GO" id="GO:0004798">
    <property type="term" value="F:dTMP kinase activity"/>
    <property type="evidence" value="ECO:0007669"/>
    <property type="project" value="UniProtKB-UniRule"/>
</dbReference>
<dbReference type="PROSITE" id="PS01331">
    <property type="entry name" value="THYMIDYLATE_KINASE"/>
    <property type="match status" value="1"/>
</dbReference>
<dbReference type="Pfam" id="PF02223">
    <property type="entry name" value="Thymidylate_kin"/>
    <property type="match status" value="1"/>
</dbReference>
<dbReference type="GO" id="GO:0006233">
    <property type="term" value="P:dTDP biosynthetic process"/>
    <property type="evidence" value="ECO:0007669"/>
    <property type="project" value="InterPro"/>
</dbReference>
<dbReference type="FunFam" id="3.40.50.300:FF:000225">
    <property type="entry name" value="Thymidylate kinase"/>
    <property type="match status" value="1"/>
</dbReference>
<reference evidence="14 15" key="1">
    <citation type="submission" date="2020-08" db="EMBL/GenBank/DDBJ databases">
        <title>Genomic Encyclopedia of Type Strains, Phase IV (KMG-IV): sequencing the most valuable type-strain genomes for metagenomic binning, comparative biology and taxonomic classification.</title>
        <authorList>
            <person name="Goeker M."/>
        </authorList>
    </citation>
    <scope>NUCLEOTIDE SEQUENCE [LARGE SCALE GENOMIC DNA]</scope>
    <source>
        <strain evidence="14 15">DSM 11099</strain>
    </source>
</reference>
<evidence type="ECO:0000256" key="6">
    <source>
        <dbReference type="ARBA" id="ARBA00022741"/>
    </source>
</evidence>
<comment type="similarity">
    <text evidence="1 12">Belongs to the thymidylate kinase family.</text>
</comment>
<comment type="catalytic activity">
    <reaction evidence="10 12">
        <text>dTMP + ATP = dTDP + ADP</text>
        <dbReference type="Rhea" id="RHEA:13517"/>
        <dbReference type="ChEBI" id="CHEBI:30616"/>
        <dbReference type="ChEBI" id="CHEBI:58369"/>
        <dbReference type="ChEBI" id="CHEBI:63528"/>
        <dbReference type="ChEBI" id="CHEBI:456216"/>
        <dbReference type="EC" id="2.7.4.9"/>
    </reaction>
</comment>
<keyword evidence="7 12" id="KW-0418">Kinase</keyword>
<dbReference type="GO" id="GO:0006227">
    <property type="term" value="P:dUDP biosynthetic process"/>
    <property type="evidence" value="ECO:0007669"/>
    <property type="project" value="TreeGrafter"/>
</dbReference>